<name>A0A8J9Z587_BRALA</name>
<dbReference type="EMBL" id="OV696701">
    <property type="protein sequence ID" value="CAH1247428.1"/>
    <property type="molecule type" value="Genomic_DNA"/>
</dbReference>
<keyword evidence="2" id="KW-1185">Reference proteome</keyword>
<gene>
    <name evidence="1" type="primary">Hypp7921</name>
    <name evidence="1" type="ORF">BLAG_LOCUS9096</name>
</gene>
<evidence type="ECO:0000313" key="1">
    <source>
        <dbReference type="EMBL" id="CAH1247428.1"/>
    </source>
</evidence>
<sequence length="99" mass="10605">MKRSVPPGSSALQCLISMNGQLTPATCDEARQFICETTGTPGAENEDDEAAREEGYDICEEPMGIQCQNLRTGDILEDGQTGPDGLVCDLETGAQCDYK</sequence>
<organism evidence="1 2">
    <name type="scientific">Branchiostoma lanceolatum</name>
    <name type="common">Common lancelet</name>
    <name type="synonym">Amphioxus lanceolatum</name>
    <dbReference type="NCBI Taxonomy" id="7740"/>
    <lineage>
        <taxon>Eukaryota</taxon>
        <taxon>Metazoa</taxon>
        <taxon>Chordata</taxon>
        <taxon>Cephalochordata</taxon>
        <taxon>Leptocardii</taxon>
        <taxon>Amphioxiformes</taxon>
        <taxon>Branchiostomatidae</taxon>
        <taxon>Branchiostoma</taxon>
    </lineage>
</organism>
<accession>A0A8J9Z587</accession>
<protein>
    <submittedName>
        <fullName evidence="1">Hypp7921 protein</fullName>
    </submittedName>
</protein>
<dbReference type="OrthoDB" id="10492093at2759"/>
<evidence type="ECO:0000313" key="2">
    <source>
        <dbReference type="Proteomes" id="UP000838412"/>
    </source>
</evidence>
<dbReference type="Proteomes" id="UP000838412">
    <property type="component" value="Chromosome 16"/>
</dbReference>
<dbReference type="AlphaFoldDB" id="A0A8J9Z587"/>
<proteinExistence type="predicted"/>
<reference evidence="1" key="1">
    <citation type="submission" date="2022-01" db="EMBL/GenBank/DDBJ databases">
        <authorList>
            <person name="Braso-Vives M."/>
        </authorList>
    </citation>
    <scope>NUCLEOTIDE SEQUENCE</scope>
</reference>